<feature type="region of interest" description="Disordered" evidence="1">
    <location>
        <begin position="69"/>
        <end position="107"/>
    </location>
</feature>
<evidence type="ECO:0000313" key="2">
    <source>
        <dbReference type="EMBL" id="CDQ98075.1"/>
    </source>
</evidence>
<feature type="compositionally biased region" description="Polar residues" evidence="1">
    <location>
        <begin position="95"/>
        <end position="106"/>
    </location>
</feature>
<accession>A0A060Z9V2</accession>
<feature type="region of interest" description="Disordered" evidence="1">
    <location>
        <begin position="123"/>
        <end position="160"/>
    </location>
</feature>
<name>A0A060Z9V2_ONCMY</name>
<proteinExistence type="predicted"/>
<gene>
    <name evidence="2" type="ORF">GSONMT00000602001</name>
</gene>
<protein>
    <submittedName>
        <fullName evidence="2">Uncharacterized protein</fullName>
    </submittedName>
</protein>
<dbReference type="GO" id="GO:0030593">
    <property type="term" value="P:neutrophil chemotaxis"/>
    <property type="evidence" value="ECO:0007669"/>
    <property type="project" value="TreeGrafter"/>
</dbReference>
<dbReference type="AlphaFoldDB" id="A0A060Z9V2"/>
<dbReference type="GO" id="GO:0031410">
    <property type="term" value="C:cytoplasmic vesicle"/>
    <property type="evidence" value="ECO:0007669"/>
    <property type="project" value="TreeGrafter"/>
</dbReference>
<dbReference type="GO" id="GO:0090385">
    <property type="term" value="P:phagosome-lysosome fusion"/>
    <property type="evidence" value="ECO:0007669"/>
    <property type="project" value="TreeGrafter"/>
</dbReference>
<dbReference type="STRING" id="8022.A0A060Z9V2"/>
<organism evidence="2 3">
    <name type="scientific">Oncorhynchus mykiss</name>
    <name type="common">Rainbow trout</name>
    <name type="synonym">Salmo gairdneri</name>
    <dbReference type="NCBI Taxonomy" id="8022"/>
    <lineage>
        <taxon>Eukaryota</taxon>
        <taxon>Metazoa</taxon>
        <taxon>Chordata</taxon>
        <taxon>Craniata</taxon>
        <taxon>Vertebrata</taxon>
        <taxon>Euteleostomi</taxon>
        <taxon>Actinopterygii</taxon>
        <taxon>Neopterygii</taxon>
        <taxon>Teleostei</taxon>
        <taxon>Protacanthopterygii</taxon>
        <taxon>Salmoniformes</taxon>
        <taxon>Salmonidae</taxon>
        <taxon>Salmoninae</taxon>
        <taxon>Oncorhynchus</taxon>
    </lineage>
</organism>
<dbReference type="PaxDb" id="8022-A0A060Z9V2"/>
<dbReference type="PANTHER" id="PTHR46715">
    <property type="entry name" value="1-PHOSPHATIDYLINOSITOL 3-PHOSPHATE 5-KINASE"/>
    <property type="match status" value="1"/>
</dbReference>
<dbReference type="GO" id="GO:0000285">
    <property type="term" value="F:1-phosphatidylinositol-3-phosphate 5-kinase activity"/>
    <property type="evidence" value="ECO:0007669"/>
    <property type="project" value="InterPro"/>
</dbReference>
<dbReference type="PANTHER" id="PTHR46715:SF1">
    <property type="entry name" value="1-PHOSPHATIDYLINOSITOL 3-PHOSPHATE 5-KINASE"/>
    <property type="match status" value="1"/>
</dbReference>
<dbReference type="GO" id="GO:1903426">
    <property type="term" value="P:regulation of reactive oxygen species biosynthetic process"/>
    <property type="evidence" value="ECO:0007669"/>
    <property type="project" value="TreeGrafter"/>
</dbReference>
<dbReference type="GO" id="GO:0012506">
    <property type="term" value="C:vesicle membrane"/>
    <property type="evidence" value="ECO:0007669"/>
    <property type="project" value="TreeGrafter"/>
</dbReference>
<evidence type="ECO:0000256" key="1">
    <source>
        <dbReference type="SAM" id="MobiDB-lite"/>
    </source>
</evidence>
<dbReference type="GO" id="GO:0032438">
    <property type="term" value="P:melanosome organization"/>
    <property type="evidence" value="ECO:0007669"/>
    <property type="project" value="TreeGrafter"/>
</dbReference>
<dbReference type="EMBL" id="FR934856">
    <property type="protein sequence ID" value="CDQ98075.1"/>
    <property type="molecule type" value="Genomic_DNA"/>
</dbReference>
<evidence type="ECO:0000313" key="3">
    <source>
        <dbReference type="Proteomes" id="UP000193380"/>
    </source>
</evidence>
<reference evidence="2" key="1">
    <citation type="journal article" date="2014" name="Nat. Commun.">
        <title>The rainbow trout genome provides novel insights into evolution after whole-genome duplication in vertebrates.</title>
        <authorList>
            <person name="Berthelot C."/>
            <person name="Brunet F."/>
            <person name="Chalopin D."/>
            <person name="Juanchich A."/>
            <person name="Bernard M."/>
            <person name="Noel B."/>
            <person name="Bento P."/>
            <person name="Da Silva C."/>
            <person name="Labadie K."/>
            <person name="Alberti A."/>
            <person name="Aury J.M."/>
            <person name="Louis A."/>
            <person name="Dehais P."/>
            <person name="Bardou P."/>
            <person name="Montfort J."/>
            <person name="Klopp C."/>
            <person name="Cabau C."/>
            <person name="Gaspin C."/>
            <person name="Thorgaard G.H."/>
            <person name="Boussaha M."/>
            <person name="Quillet E."/>
            <person name="Guyomard R."/>
            <person name="Galiana D."/>
            <person name="Bobe J."/>
            <person name="Volff J.N."/>
            <person name="Genet C."/>
            <person name="Wincker P."/>
            <person name="Jaillon O."/>
            <person name="Roest Crollius H."/>
            <person name="Guiguen Y."/>
        </authorList>
    </citation>
    <scope>NUCLEOTIDE SEQUENCE [LARGE SCALE GENOMIC DNA]</scope>
</reference>
<dbReference type="Proteomes" id="UP000193380">
    <property type="component" value="Unassembled WGS sequence"/>
</dbReference>
<feature type="compositionally biased region" description="Low complexity" evidence="1">
    <location>
        <begin position="130"/>
        <end position="145"/>
    </location>
</feature>
<dbReference type="InterPro" id="IPR043548">
    <property type="entry name" value="PIKfyve"/>
</dbReference>
<reference evidence="2" key="2">
    <citation type="submission" date="2014-03" db="EMBL/GenBank/DDBJ databases">
        <authorList>
            <person name="Genoscope - CEA"/>
        </authorList>
    </citation>
    <scope>NUCLEOTIDE SEQUENCE</scope>
</reference>
<sequence>MEDLFAQKDMEEADLHSWIEKLQARLQACGSDSPQQLQTVLESVVVKKQSLCETLQSWNSRLQDLFQQEKGRKRLSVPASPGRHRQTDDSKPSALESSPRNPSPLVQNVDKEDRHLTAMPSSWGSSLLALPSPGEPGSEPLSSGPCFPDQDSVSIPEGEHTHNPPHISFLFFLWIYSAYQNTDHSCP</sequence>
<dbReference type="GO" id="GO:0052810">
    <property type="term" value="F:1-phosphatidylinositol-5-kinase activity"/>
    <property type="evidence" value="ECO:0007669"/>
    <property type="project" value="TreeGrafter"/>
</dbReference>